<evidence type="ECO:0000313" key="2">
    <source>
        <dbReference type="Proteomes" id="UP000264036"/>
    </source>
</evidence>
<evidence type="ECO:0000313" key="1">
    <source>
        <dbReference type="EMBL" id="HBP27908.1"/>
    </source>
</evidence>
<name>A0A356LAX7_9BURK</name>
<gene>
    <name evidence="1" type="ORF">DD666_00650</name>
</gene>
<dbReference type="EMBL" id="DOEK01000003">
    <property type="protein sequence ID" value="HBP27908.1"/>
    <property type="molecule type" value="Genomic_DNA"/>
</dbReference>
<reference evidence="1 2" key="1">
    <citation type="journal article" date="2018" name="Nat. Biotechnol.">
        <title>A standardized bacterial taxonomy based on genome phylogeny substantially revises the tree of life.</title>
        <authorList>
            <person name="Parks D.H."/>
            <person name="Chuvochina M."/>
            <person name="Waite D.W."/>
            <person name="Rinke C."/>
            <person name="Skarshewski A."/>
            <person name="Chaumeil P.A."/>
            <person name="Hugenholtz P."/>
        </authorList>
    </citation>
    <scope>NUCLEOTIDE SEQUENCE [LARGE SCALE GENOMIC DNA]</scope>
    <source>
        <strain evidence="1">UBA10707</strain>
    </source>
</reference>
<dbReference type="Proteomes" id="UP000264036">
    <property type="component" value="Unassembled WGS sequence"/>
</dbReference>
<protein>
    <submittedName>
        <fullName evidence="1">Uncharacterized protein</fullName>
    </submittedName>
</protein>
<dbReference type="AlphaFoldDB" id="A0A356LAX7"/>
<comment type="caution">
    <text evidence="1">The sequence shown here is derived from an EMBL/GenBank/DDBJ whole genome shotgun (WGS) entry which is preliminary data.</text>
</comment>
<organism evidence="1 2">
    <name type="scientific">Advenella kashmirensis</name>
    <dbReference type="NCBI Taxonomy" id="310575"/>
    <lineage>
        <taxon>Bacteria</taxon>
        <taxon>Pseudomonadati</taxon>
        <taxon>Pseudomonadota</taxon>
        <taxon>Betaproteobacteria</taxon>
        <taxon>Burkholderiales</taxon>
        <taxon>Alcaligenaceae</taxon>
    </lineage>
</organism>
<sequence length="147" mass="16376">MSSTACDDQLTVHPDQAGAKPHKWADVIIAWANGDEIQFQGIRGGGWLDYSNTPTIVPAFYDECLRWRIKPRTIKIGDMEVPEPLRVAPEKDATYYSVALFLDEPIEMAWGYHDSETKWLSRGLLHLDRNAAIAHAKALIAVSGGKV</sequence>
<accession>A0A356LAX7</accession>
<proteinExistence type="predicted"/>